<accession>A0A418M3S3</accession>
<dbReference type="GO" id="GO:0042802">
    <property type="term" value="F:identical protein binding"/>
    <property type="evidence" value="ECO:0007669"/>
    <property type="project" value="TreeGrafter"/>
</dbReference>
<evidence type="ECO:0000313" key="3">
    <source>
        <dbReference type="EMBL" id="RIV20391.1"/>
    </source>
</evidence>
<evidence type="ECO:0000313" key="4">
    <source>
        <dbReference type="Proteomes" id="UP000283523"/>
    </source>
</evidence>
<sequence length="242" mass="26550">MNLERFPDHNTLSQHAAERMAAIIRQKPDAIICVASGDTPIETYRRFVALVQAGAVDIGRCTFVGLDEWVGFGPDDMGSCSYYVYRDLLTPLALRPGQIYYFNARADDLRAECERIDRVILEHGGLDLLLVGMGMNGHIALNEPGIPFSNYCHVAELAETTKTVGQKYFTQETTLTQGITIGLRHLTEAREVILLVSGAKKAQILHQALTGPVTEEVPASIIQTHPNAYVWVDEGAGSLLPA</sequence>
<dbReference type="GO" id="GO:0006046">
    <property type="term" value="P:N-acetylglucosamine catabolic process"/>
    <property type="evidence" value="ECO:0007669"/>
    <property type="project" value="TreeGrafter"/>
</dbReference>
<dbReference type="Gene3D" id="3.40.50.1360">
    <property type="match status" value="1"/>
</dbReference>
<dbReference type="RefSeq" id="WP_119669558.1">
    <property type="nucleotide sequence ID" value="NZ_QXED01000006.1"/>
</dbReference>
<dbReference type="InterPro" id="IPR006148">
    <property type="entry name" value="Glc/Gal-6P_isomerase"/>
</dbReference>
<dbReference type="AlphaFoldDB" id="A0A418M3S3"/>
<dbReference type="PROSITE" id="PS01161">
    <property type="entry name" value="GLC_GALNAC_ISOMERASE"/>
    <property type="match status" value="1"/>
</dbReference>
<dbReference type="PANTHER" id="PTHR11280">
    <property type="entry name" value="GLUCOSAMINE-6-PHOSPHATE ISOMERASE"/>
    <property type="match status" value="1"/>
</dbReference>
<feature type="domain" description="Glucosamine/galactosamine-6-phosphate isomerase" evidence="2">
    <location>
        <begin position="11"/>
        <end position="231"/>
    </location>
</feature>
<dbReference type="GO" id="GO:0005737">
    <property type="term" value="C:cytoplasm"/>
    <property type="evidence" value="ECO:0007669"/>
    <property type="project" value="TreeGrafter"/>
</dbReference>
<dbReference type="Pfam" id="PF01182">
    <property type="entry name" value="Glucosamine_iso"/>
    <property type="match status" value="1"/>
</dbReference>
<dbReference type="EMBL" id="QXED01000006">
    <property type="protein sequence ID" value="RIV20391.1"/>
    <property type="molecule type" value="Genomic_DNA"/>
</dbReference>
<dbReference type="InterPro" id="IPR037171">
    <property type="entry name" value="NagB/RpiA_transferase-like"/>
</dbReference>
<dbReference type="GO" id="GO:0019262">
    <property type="term" value="P:N-acetylneuraminate catabolic process"/>
    <property type="evidence" value="ECO:0007669"/>
    <property type="project" value="TreeGrafter"/>
</dbReference>
<reference evidence="3 4" key="1">
    <citation type="submission" date="2018-08" db="EMBL/GenBank/DDBJ databases">
        <title>Fibrisoma montanum sp. nov., isolated from Danxia mountain soil.</title>
        <authorList>
            <person name="Huang Y."/>
        </authorList>
    </citation>
    <scope>NUCLEOTIDE SEQUENCE [LARGE SCALE GENOMIC DNA]</scope>
    <source>
        <strain evidence="3 4">HYT19</strain>
    </source>
</reference>
<dbReference type="SUPFAM" id="SSF100950">
    <property type="entry name" value="NagB/RpiA/CoA transferase-like"/>
    <property type="match status" value="1"/>
</dbReference>
<proteinExistence type="predicted"/>
<dbReference type="GO" id="GO:0006043">
    <property type="term" value="P:glucosamine catabolic process"/>
    <property type="evidence" value="ECO:0007669"/>
    <property type="project" value="TreeGrafter"/>
</dbReference>
<dbReference type="InterPro" id="IPR018321">
    <property type="entry name" value="Glucosamine6P_isomerase_CS"/>
</dbReference>
<name>A0A418M3S3_9BACT</name>
<dbReference type="Proteomes" id="UP000283523">
    <property type="component" value="Unassembled WGS sequence"/>
</dbReference>
<dbReference type="CDD" id="cd01399">
    <property type="entry name" value="GlcN6P_deaminase"/>
    <property type="match status" value="1"/>
</dbReference>
<dbReference type="OrthoDB" id="9791139at2"/>
<dbReference type="GO" id="GO:0005975">
    <property type="term" value="P:carbohydrate metabolic process"/>
    <property type="evidence" value="ECO:0007669"/>
    <property type="project" value="InterPro"/>
</dbReference>
<evidence type="ECO:0000256" key="1">
    <source>
        <dbReference type="ARBA" id="ARBA00022801"/>
    </source>
</evidence>
<keyword evidence="4" id="KW-1185">Reference proteome</keyword>
<dbReference type="PANTHER" id="PTHR11280:SF5">
    <property type="entry name" value="GLUCOSAMINE-6-PHOSPHATE ISOMERASE"/>
    <property type="match status" value="1"/>
</dbReference>
<dbReference type="InterPro" id="IPR004547">
    <property type="entry name" value="Glucosamine6P_isomerase"/>
</dbReference>
<organism evidence="3 4">
    <name type="scientific">Fibrisoma montanum</name>
    <dbReference type="NCBI Taxonomy" id="2305895"/>
    <lineage>
        <taxon>Bacteria</taxon>
        <taxon>Pseudomonadati</taxon>
        <taxon>Bacteroidota</taxon>
        <taxon>Cytophagia</taxon>
        <taxon>Cytophagales</taxon>
        <taxon>Spirosomataceae</taxon>
        <taxon>Fibrisoma</taxon>
    </lineage>
</organism>
<protein>
    <submittedName>
        <fullName evidence="3">Glucosamine-6-phosphate deaminase</fullName>
    </submittedName>
</protein>
<dbReference type="GO" id="GO:0004342">
    <property type="term" value="F:glucosamine-6-phosphate deaminase activity"/>
    <property type="evidence" value="ECO:0007669"/>
    <property type="project" value="InterPro"/>
</dbReference>
<comment type="caution">
    <text evidence="3">The sequence shown here is derived from an EMBL/GenBank/DDBJ whole genome shotgun (WGS) entry which is preliminary data.</text>
</comment>
<evidence type="ECO:0000259" key="2">
    <source>
        <dbReference type="Pfam" id="PF01182"/>
    </source>
</evidence>
<gene>
    <name evidence="3" type="ORF">DYU11_20285</name>
</gene>
<keyword evidence="1" id="KW-0378">Hydrolase</keyword>